<dbReference type="Proteomes" id="UP000004063">
    <property type="component" value="Chromosome"/>
</dbReference>
<dbReference type="HOGENOM" id="CLU_1335870_0_0_9"/>
<evidence type="ECO:0000313" key="2">
    <source>
        <dbReference type="EMBL" id="EFH93495.1"/>
    </source>
</evidence>
<organism evidence="2">
    <name type="scientific">Finegoldia magna ATCC 53516</name>
    <dbReference type="NCBI Taxonomy" id="525282"/>
    <lineage>
        <taxon>Bacteria</taxon>
        <taxon>Bacillati</taxon>
        <taxon>Bacillota</taxon>
        <taxon>Tissierellia</taxon>
        <taxon>Tissierellales</taxon>
        <taxon>Peptoniphilaceae</taxon>
        <taxon>Finegoldia</taxon>
    </lineage>
</organism>
<dbReference type="RefSeq" id="WP_002835975.1">
    <property type="nucleotide sequence ID" value="NZ_CM000955.1"/>
</dbReference>
<comment type="caution">
    <text evidence="2">The sequence shown here is derived from an EMBL/GenBank/DDBJ whole genome shotgun (WGS) entry which is preliminary data.</text>
</comment>
<proteinExistence type="predicted"/>
<sequence>MNKFKKIDEMNGKRSELYDITYEIFEFMGETLDVPKNRFKNSKHGLLKMGLVAFIITAFLDYYSSFDTIEFIRRNYLVGYIYFAIRCVFIFAFAILKFKIIYRVANKFFVRDDWRKDENYSILLLVMFQAAISMAFYPLGVYIVIAEAIVILLFFIGLTIKNFKFEKLPYIIITFMSLYIGLRFVRLFIYNLVINWIETTNIVFL</sequence>
<reference evidence="2" key="1">
    <citation type="submission" date="2010-05" db="EMBL/GenBank/DDBJ databases">
        <authorList>
            <person name="Muzny D."/>
            <person name="Qin X."/>
            <person name="Buhay C."/>
            <person name="Dugan-Rocha S."/>
            <person name="Ding Y."/>
            <person name="Chen G."/>
            <person name="Hawes A."/>
            <person name="Holder M."/>
            <person name="Jhangiani S."/>
            <person name="Johnson A."/>
            <person name="Khan Z."/>
            <person name="Li Z."/>
            <person name="Liu W."/>
            <person name="Liu X."/>
            <person name="Perez L."/>
            <person name="Shen H."/>
            <person name="Wang Q."/>
            <person name="Watt J."/>
            <person name="Xi L."/>
            <person name="Xin Y."/>
            <person name="Zhou J."/>
            <person name="Deng J."/>
            <person name="Jiang H."/>
            <person name="Liu Y."/>
            <person name="Qu J."/>
            <person name="Song X.-Z."/>
            <person name="Zhang L."/>
            <person name="Villasana D."/>
            <person name="Johnson A."/>
            <person name="Liu J."/>
            <person name="Liyanage D."/>
            <person name="Lorensuhewa L."/>
            <person name="Robinson T."/>
            <person name="Song A."/>
            <person name="Song B.-B."/>
            <person name="Dinh H."/>
            <person name="Thornton R."/>
            <person name="Coyle M."/>
            <person name="Francisco L."/>
            <person name="Jackson L."/>
            <person name="Javaid M."/>
            <person name="Korchina V."/>
            <person name="Kovar C."/>
            <person name="Mata R."/>
            <person name="Mathew T."/>
            <person name="Ngo R."/>
            <person name="Nguyen L."/>
            <person name="Nguyen N."/>
            <person name="Okwuonu G."/>
            <person name="Ongeri F."/>
            <person name="Pham C."/>
            <person name="Simmons D."/>
            <person name="Wilczek-Boney K."/>
            <person name="Hale W."/>
            <person name="Jakkamsetti A."/>
            <person name="Pham P."/>
            <person name="Ruth R."/>
            <person name="San Lucas F."/>
            <person name="Warren J."/>
            <person name="Zhang J."/>
            <person name="Zhao Z."/>
            <person name="Zhou C."/>
            <person name="Zhu D."/>
            <person name="Lee S."/>
            <person name="Bess C."/>
            <person name="Blankenburg K."/>
            <person name="Forbes L."/>
            <person name="Fu Q."/>
            <person name="Gubbala S."/>
            <person name="Hirani K."/>
            <person name="Jayaseelan J.C."/>
            <person name="Lara F."/>
            <person name="Munidasa M."/>
            <person name="Palculict T."/>
            <person name="Patil S."/>
            <person name="Pu L.-L."/>
            <person name="Saada N."/>
            <person name="Tang L."/>
            <person name="Weissenberger G."/>
            <person name="Zhu Y."/>
            <person name="Hemphill L."/>
            <person name="Shang Y."/>
            <person name="Youmans B."/>
            <person name="Ayvaz T."/>
            <person name="Ross M."/>
            <person name="Santibanez J."/>
            <person name="Aqrawi P."/>
            <person name="Gross S."/>
            <person name="Joshi V."/>
            <person name="Fowler G."/>
            <person name="Nazareth L."/>
            <person name="Reid J."/>
            <person name="Worley K."/>
            <person name="Petrosino J."/>
            <person name="Highlander S."/>
            <person name="Gibbs R."/>
        </authorList>
    </citation>
    <scope>NUCLEOTIDE SEQUENCE [LARGE SCALE GENOMIC DNA]</scope>
    <source>
        <strain evidence="2">ATCC 53516</strain>
    </source>
</reference>
<keyword evidence="1" id="KW-1133">Transmembrane helix</keyword>
<dbReference type="AlphaFoldDB" id="D6S9L7"/>
<protein>
    <submittedName>
        <fullName evidence="2">Uncharacterized protein</fullName>
    </submittedName>
</protein>
<dbReference type="EMBL" id="ACHM02000002">
    <property type="protein sequence ID" value="EFH93495.1"/>
    <property type="molecule type" value="Genomic_DNA"/>
</dbReference>
<keyword evidence="1" id="KW-0472">Membrane</keyword>
<dbReference type="STRING" id="525282.HMPREF0391_11153"/>
<evidence type="ECO:0000256" key="1">
    <source>
        <dbReference type="SAM" id="Phobius"/>
    </source>
</evidence>
<gene>
    <name evidence="2" type="ORF">HMPREF0391_11153</name>
</gene>
<accession>D6S9L7</accession>
<feature type="transmembrane region" description="Helical" evidence="1">
    <location>
        <begin position="77"/>
        <end position="98"/>
    </location>
</feature>
<dbReference type="OrthoDB" id="9903080at2"/>
<name>D6S9L7_FINMA</name>
<feature type="transmembrane region" description="Helical" evidence="1">
    <location>
        <begin position="172"/>
        <end position="197"/>
    </location>
</feature>
<feature type="transmembrane region" description="Helical" evidence="1">
    <location>
        <begin position="142"/>
        <end position="160"/>
    </location>
</feature>
<feature type="transmembrane region" description="Helical" evidence="1">
    <location>
        <begin position="46"/>
        <end position="65"/>
    </location>
</feature>
<keyword evidence="1" id="KW-0812">Transmembrane</keyword>